<comment type="subcellular location">
    <subcellularLocation>
        <location evidence="1">Cell outer membrane</location>
    </subcellularLocation>
</comment>
<dbReference type="InterPro" id="IPR006664">
    <property type="entry name" value="OMP_bac"/>
</dbReference>
<feature type="domain" description="OmpA-like" evidence="6">
    <location>
        <begin position="521"/>
        <end position="644"/>
    </location>
</feature>
<keyword evidence="8" id="KW-1185">Reference proteome</keyword>
<dbReference type="CDD" id="cd07185">
    <property type="entry name" value="OmpA_C-like"/>
    <property type="match status" value="1"/>
</dbReference>
<evidence type="ECO:0000256" key="3">
    <source>
        <dbReference type="ARBA" id="ARBA00023237"/>
    </source>
</evidence>
<dbReference type="InterPro" id="IPR011990">
    <property type="entry name" value="TPR-like_helical_dom_sf"/>
</dbReference>
<dbReference type="EMBL" id="VSKN01000043">
    <property type="protein sequence ID" value="TYC07967.1"/>
    <property type="molecule type" value="Genomic_DNA"/>
</dbReference>
<dbReference type="Gene3D" id="2.60.40.1120">
    <property type="entry name" value="Carboxypeptidase-like, regulatory domain"/>
    <property type="match status" value="1"/>
</dbReference>
<keyword evidence="2 4" id="KW-0472">Membrane</keyword>
<gene>
    <name evidence="7" type="ORF">ES677_14735</name>
</gene>
<accession>A0ABY3M6W7</accession>
<evidence type="ECO:0000313" key="7">
    <source>
        <dbReference type="EMBL" id="TYC07967.1"/>
    </source>
</evidence>
<dbReference type="PRINTS" id="PR01021">
    <property type="entry name" value="OMPADOMAIN"/>
</dbReference>
<dbReference type="Gene3D" id="2.120.10.30">
    <property type="entry name" value="TolB, C-terminal domain"/>
    <property type="match status" value="1"/>
</dbReference>
<evidence type="ECO:0000256" key="5">
    <source>
        <dbReference type="SAM" id="SignalP"/>
    </source>
</evidence>
<dbReference type="PROSITE" id="PS51123">
    <property type="entry name" value="OMPA_2"/>
    <property type="match status" value="1"/>
</dbReference>
<proteinExistence type="predicted"/>
<evidence type="ECO:0000256" key="4">
    <source>
        <dbReference type="PROSITE-ProRule" id="PRU00473"/>
    </source>
</evidence>
<feature type="signal peptide" evidence="5">
    <location>
        <begin position="1"/>
        <end position="19"/>
    </location>
</feature>
<dbReference type="Gene3D" id="1.25.40.10">
    <property type="entry name" value="Tetratricopeptide repeat domain"/>
    <property type="match status" value="1"/>
</dbReference>
<keyword evidence="5" id="KW-0732">Signal</keyword>
<name>A0ABY3M6W7_9FLAO</name>
<feature type="chain" id="PRO_5047468702" evidence="5">
    <location>
        <begin position="20"/>
        <end position="647"/>
    </location>
</feature>
<evidence type="ECO:0000256" key="2">
    <source>
        <dbReference type="ARBA" id="ARBA00023136"/>
    </source>
</evidence>
<evidence type="ECO:0000256" key="1">
    <source>
        <dbReference type="ARBA" id="ARBA00004442"/>
    </source>
</evidence>
<organism evidence="7 8">
    <name type="scientific">Bizionia gelidisalsuginis</name>
    <dbReference type="NCBI Taxonomy" id="291188"/>
    <lineage>
        <taxon>Bacteria</taxon>
        <taxon>Pseudomonadati</taxon>
        <taxon>Bacteroidota</taxon>
        <taxon>Flavobacteriia</taxon>
        <taxon>Flavobacteriales</taxon>
        <taxon>Flavobacteriaceae</taxon>
        <taxon>Bizionia</taxon>
    </lineage>
</organism>
<dbReference type="InterPro" id="IPR036737">
    <property type="entry name" value="OmpA-like_sf"/>
</dbReference>
<dbReference type="PANTHER" id="PTHR30329:SF21">
    <property type="entry name" value="LIPOPROTEIN YIAD-RELATED"/>
    <property type="match status" value="1"/>
</dbReference>
<dbReference type="Pfam" id="PF07676">
    <property type="entry name" value="PD40"/>
    <property type="match status" value="3"/>
</dbReference>
<evidence type="ECO:0000313" key="8">
    <source>
        <dbReference type="Proteomes" id="UP000323621"/>
    </source>
</evidence>
<protein>
    <submittedName>
        <fullName evidence="7">OmpA family protein</fullName>
    </submittedName>
</protein>
<dbReference type="SUPFAM" id="SSF49478">
    <property type="entry name" value="Cna protein B-type domain"/>
    <property type="match status" value="1"/>
</dbReference>
<dbReference type="Gene3D" id="3.30.1330.60">
    <property type="entry name" value="OmpA-like domain"/>
    <property type="match status" value="1"/>
</dbReference>
<dbReference type="InterPro" id="IPR050330">
    <property type="entry name" value="Bact_OuterMem_StrucFunc"/>
</dbReference>
<dbReference type="Proteomes" id="UP000323621">
    <property type="component" value="Unassembled WGS sequence"/>
</dbReference>
<dbReference type="InterPro" id="IPR011659">
    <property type="entry name" value="WD40"/>
</dbReference>
<dbReference type="SUPFAM" id="SSF82171">
    <property type="entry name" value="DPP6 N-terminal domain-like"/>
    <property type="match status" value="1"/>
</dbReference>
<dbReference type="Pfam" id="PF00691">
    <property type="entry name" value="OmpA"/>
    <property type="match status" value="1"/>
</dbReference>
<dbReference type="SUPFAM" id="SSF48452">
    <property type="entry name" value="TPR-like"/>
    <property type="match status" value="1"/>
</dbReference>
<dbReference type="SUPFAM" id="SSF103088">
    <property type="entry name" value="OmpA-like"/>
    <property type="match status" value="1"/>
</dbReference>
<dbReference type="InterPro" id="IPR011042">
    <property type="entry name" value="6-blade_b-propeller_TolB-like"/>
</dbReference>
<dbReference type="InterPro" id="IPR006665">
    <property type="entry name" value="OmpA-like"/>
</dbReference>
<dbReference type="PANTHER" id="PTHR30329">
    <property type="entry name" value="STATOR ELEMENT OF FLAGELLAR MOTOR COMPLEX"/>
    <property type="match status" value="1"/>
</dbReference>
<keyword evidence="3" id="KW-0998">Cell outer membrane</keyword>
<reference evidence="7 8" key="1">
    <citation type="submission" date="2019-08" db="EMBL/GenBank/DDBJ databases">
        <title>Genomes of Antarctic Bizionia species.</title>
        <authorList>
            <person name="Bowman J.P."/>
        </authorList>
    </citation>
    <scope>NUCLEOTIDE SEQUENCE [LARGE SCALE GENOMIC DNA]</scope>
    <source>
        <strain evidence="7 8">IC164</strain>
    </source>
</reference>
<comment type="caution">
    <text evidence="7">The sequence shown here is derived from an EMBL/GenBank/DDBJ whole genome shotgun (WGS) entry which is preliminary data.</text>
</comment>
<sequence>MKNKIFLILGFIVCSFMNAQVKLADNFFKDYAYKQATELYLEAIKKGDSSEHVLTRIGDCYYNNSNVKEANVWYEKAVEKYNKVNPEYIYKYIQTLRSLNKYEEAHKWTEVFRERKGNDNRIKENEVFNIENFKSLENTDNVYIEFRNLDLNTPYSDFGGFESDNLFYFASTRVKDSIIDEDKLYQWNKEPFLNIYQAELKVKNSQKVISNVSQIQSEAINSEFHEASLTITSDGQTLYFTRDNLNKKNSRASYDRGGTSNLRIFKAKLIDGEWTNVEDLPFNSNAFSNGSPTLSPDNKTLFFVSDREEGFGQTDIYKVAINNDGTFGEPKNLGNIINTEGRENFPFVAKDSTLYFSSDANINLGLLDIFETNILKVKVKDIDVKNLGAPFNSGYDDFAFFIDSKTNTGYFSSNRLNGKGGDDIYAFEKLECTQIIQGITRNNINKLPLSEVSVKLMDGTGKVIETMTSNTNGEYEFNEVSCDKKYIVLAEKVTYRSDRREFTTSVNNDEETQIDLFLNPLIIESEIVINPIFFDFNKSTIRPDAAYELENIVAVMREHNQMVIKIESHTDSRGKDNYNMNLSDRRAKSTRDYLISRGINKDRIESAIGYGESQLINECDNNTKCTEAEHQKNRRSKFIITMGYELE</sequence>
<dbReference type="RefSeq" id="WP_148381658.1">
    <property type="nucleotide sequence ID" value="NZ_VSKN01000043.1"/>
</dbReference>
<evidence type="ECO:0000259" key="6">
    <source>
        <dbReference type="PROSITE" id="PS51123"/>
    </source>
</evidence>